<dbReference type="Proteomes" id="UP000315295">
    <property type="component" value="Unassembled WGS sequence"/>
</dbReference>
<name>A0A540MLH3_MALBA</name>
<reference evidence="2 3" key="1">
    <citation type="journal article" date="2019" name="G3 (Bethesda)">
        <title>Sequencing of a Wild Apple (Malus baccata) Genome Unravels the Differences Between Cultivated and Wild Apple Species Regarding Disease Resistance and Cold Tolerance.</title>
        <authorList>
            <person name="Chen X."/>
        </authorList>
    </citation>
    <scope>NUCLEOTIDE SEQUENCE [LARGE SCALE GENOMIC DNA]</scope>
    <source>
        <strain evidence="3">cv. Shandingzi</strain>
        <tissue evidence="2">Leaves</tissue>
    </source>
</reference>
<evidence type="ECO:0000313" key="2">
    <source>
        <dbReference type="EMBL" id="TQD99239.1"/>
    </source>
</evidence>
<dbReference type="EMBL" id="VIEB01000239">
    <property type="protein sequence ID" value="TQD99239.1"/>
    <property type="molecule type" value="Genomic_DNA"/>
</dbReference>
<dbReference type="AlphaFoldDB" id="A0A540MLH3"/>
<sequence length="75" mass="7809">MVEEINRGLEESRRRDYGGDDEGGGGSGIDGEGDAVAMDGGEVDGGGVGMRLTKSGWGCRVWEKSKEEDGCLDVG</sequence>
<evidence type="ECO:0000313" key="3">
    <source>
        <dbReference type="Proteomes" id="UP000315295"/>
    </source>
</evidence>
<protein>
    <submittedName>
        <fullName evidence="2">Uncharacterized protein</fullName>
    </submittedName>
</protein>
<accession>A0A540MLH3</accession>
<keyword evidence="3" id="KW-1185">Reference proteome</keyword>
<gene>
    <name evidence="2" type="ORF">C1H46_015153</name>
</gene>
<feature type="region of interest" description="Disordered" evidence="1">
    <location>
        <begin position="1"/>
        <end position="49"/>
    </location>
</feature>
<proteinExistence type="predicted"/>
<comment type="caution">
    <text evidence="2">The sequence shown here is derived from an EMBL/GenBank/DDBJ whole genome shotgun (WGS) entry which is preliminary data.</text>
</comment>
<feature type="compositionally biased region" description="Basic and acidic residues" evidence="1">
    <location>
        <begin position="1"/>
        <end position="18"/>
    </location>
</feature>
<evidence type="ECO:0000256" key="1">
    <source>
        <dbReference type="SAM" id="MobiDB-lite"/>
    </source>
</evidence>
<organism evidence="2 3">
    <name type="scientific">Malus baccata</name>
    <name type="common">Siberian crab apple</name>
    <name type="synonym">Pyrus baccata</name>
    <dbReference type="NCBI Taxonomy" id="106549"/>
    <lineage>
        <taxon>Eukaryota</taxon>
        <taxon>Viridiplantae</taxon>
        <taxon>Streptophyta</taxon>
        <taxon>Embryophyta</taxon>
        <taxon>Tracheophyta</taxon>
        <taxon>Spermatophyta</taxon>
        <taxon>Magnoliopsida</taxon>
        <taxon>eudicotyledons</taxon>
        <taxon>Gunneridae</taxon>
        <taxon>Pentapetalae</taxon>
        <taxon>rosids</taxon>
        <taxon>fabids</taxon>
        <taxon>Rosales</taxon>
        <taxon>Rosaceae</taxon>
        <taxon>Amygdaloideae</taxon>
        <taxon>Maleae</taxon>
        <taxon>Malus</taxon>
    </lineage>
</organism>